<proteinExistence type="predicted"/>
<keyword evidence="3" id="KW-1185">Reference proteome</keyword>
<evidence type="ECO:0000313" key="3">
    <source>
        <dbReference type="Proteomes" id="UP000184420"/>
    </source>
</evidence>
<dbReference type="OrthoDB" id="120315at2"/>
<evidence type="ECO:0000259" key="1">
    <source>
        <dbReference type="PROSITE" id="PS50271"/>
    </source>
</evidence>
<organism evidence="2 3">
    <name type="scientific">Chitinophaga jiangningensis</name>
    <dbReference type="NCBI Taxonomy" id="1419482"/>
    <lineage>
        <taxon>Bacteria</taxon>
        <taxon>Pseudomonadati</taxon>
        <taxon>Bacteroidota</taxon>
        <taxon>Chitinophagia</taxon>
        <taxon>Chitinophagales</taxon>
        <taxon>Chitinophagaceae</taxon>
        <taxon>Chitinophaga</taxon>
    </lineage>
</organism>
<dbReference type="GO" id="GO:0016787">
    <property type="term" value="F:hydrolase activity"/>
    <property type="evidence" value="ECO:0007669"/>
    <property type="project" value="UniProtKB-KW"/>
</dbReference>
<gene>
    <name evidence="2" type="ORF">SAMN05444266_109194</name>
</gene>
<dbReference type="EMBL" id="FRBL01000009">
    <property type="protein sequence ID" value="SHM61368.1"/>
    <property type="molecule type" value="Genomic_DNA"/>
</dbReference>
<dbReference type="Gene3D" id="3.30.40.10">
    <property type="entry name" value="Zinc/RING finger domain, C3HC4 (zinc finger)"/>
    <property type="match status" value="1"/>
</dbReference>
<dbReference type="RefSeq" id="WP_073086036.1">
    <property type="nucleotide sequence ID" value="NZ_FRBL01000009.1"/>
</dbReference>
<dbReference type="SUPFAM" id="SSF57850">
    <property type="entry name" value="RING/U-box"/>
    <property type="match status" value="1"/>
</dbReference>
<name>A0A1M7K808_9BACT</name>
<protein>
    <submittedName>
        <fullName evidence="2">Ubiquitin-hydrolase Zn-finger-containing protein</fullName>
    </submittedName>
</protein>
<reference evidence="2 3" key="1">
    <citation type="submission" date="2016-11" db="EMBL/GenBank/DDBJ databases">
        <authorList>
            <person name="Jaros S."/>
            <person name="Januszkiewicz K."/>
            <person name="Wedrychowicz H."/>
        </authorList>
    </citation>
    <scope>NUCLEOTIDE SEQUENCE [LARGE SCALE GENOMIC DNA]</scope>
    <source>
        <strain evidence="2 3">DSM 27406</strain>
    </source>
</reference>
<dbReference type="AlphaFoldDB" id="A0A1M7K808"/>
<feature type="domain" description="UBP-type" evidence="1">
    <location>
        <begin position="5"/>
        <end position="91"/>
    </location>
</feature>
<dbReference type="Proteomes" id="UP000184420">
    <property type="component" value="Unassembled WGS sequence"/>
</dbReference>
<sequence length="91" mass="10414">MAQDEICQHIREIKELKTAEKYECAECVKIGSDWVHLRTCQTCGVTLGCDQSPHKHMTAHFHATDHPVVISAEPGEQWLYCYKDDTFAEYG</sequence>
<dbReference type="InterPro" id="IPR013083">
    <property type="entry name" value="Znf_RING/FYVE/PHD"/>
</dbReference>
<accession>A0A1M7K808</accession>
<dbReference type="InterPro" id="IPR013087">
    <property type="entry name" value="Znf_C2H2_type"/>
</dbReference>
<dbReference type="InterPro" id="IPR001607">
    <property type="entry name" value="Znf_UBP"/>
</dbReference>
<dbReference type="PROSITE" id="PS00028">
    <property type="entry name" value="ZINC_FINGER_C2H2_1"/>
    <property type="match status" value="1"/>
</dbReference>
<evidence type="ECO:0000313" key="2">
    <source>
        <dbReference type="EMBL" id="SHM61368.1"/>
    </source>
</evidence>
<keyword evidence="2" id="KW-0378">Hydrolase</keyword>
<dbReference type="STRING" id="1419482.SAMN05444266_109194"/>
<dbReference type="GO" id="GO:0008270">
    <property type="term" value="F:zinc ion binding"/>
    <property type="evidence" value="ECO:0007669"/>
    <property type="project" value="InterPro"/>
</dbReference>
<dbReference type="Pfam" id="PF02148">
    <property type="entry name" value="zf-UBP"/>
    <property type="match status" value="1"/>
</dbReference>
<dbReference type="PROSITE" id="PS50271">
    <property type="entry name" value="ZF_UBP"/>
    <property type="match status" value="1"/>
</dbReference>